<protein>
    <submittedName>
        <fullName evidence="1">Uncharacterized protein</fullName>
    </submittedName>
</protein>
<dbReference type="EMBL" id="CP091430">
    <property type="protein sequence ID" value="UVI31219.1"/>
    <property type="molecule type" value="Genomic_DNA"/>
</dbReference>
<evidence type="ECO:0000313" key="1">
    <source>
        <dbReference type="EMBL" id="UVI31219.1"/>
    </source>
</evidence>
<keyword evidence="2" id="KW-1185">Reference proteome</keyword>
<accession>A0ABY5SBS5</accession>
<proteinExistence type="predicted"/>
<gene>
    <name evidence="1" type="ORF">L1F29_05075</name>
</gene>
<dbReference type="RefSeq" id="WP_258387283.1">
    <property type="nucleotide sequence ID" value="NZ_CP091430.1"/>
</dbReference>
<organism evidence="1 2">
    <name type="scientific">Paenibacillus spongiae</name>
    <dbReference type="NCBI Taxonomy" id="2909671"/>
    <lineage>
        <taxon>Bacteria</taxon>
        <taxon>Bacillati</taxon>
        <taxon>Bacillota</taxon>
        <taxon>Bacilli</taxon>
        <taxon>Bacillales</taxon>
        <taxon>Paenibacillaceae</taxon>
        <taxon>Paenibacillus</taxon>
    </lineage>
</organism>
<evidence type="ECO:0000313" key="2">
    <source>
        <dbReference type="Proteomes" id="UP001057877"/>
    </source>
</evidence>
<name>A0ABY5SBS5_9BACL</name>
<sequence length="106" mass="11772">MKYALIDTQTGRCIGISFLNDLVIRDDLILVDGLDVQIGDVYQNGQWTRLDPETPEEPVSYLEQRVEQLETDNAALMMELAGTNIKLTQTEQALADLMLMIATGGV</sequence>
<reference evidence="1" key="1">
    <citation type="submission" date="2022-01" db="EMBL/GenBank/DDBJ databases">
        <title>Paenibacillus spongiae sp. nov., isolated from marine sponge.</title>
        <authorList>
            <person name="Li Z."/>
            <person name="Zhang M."/>
        </authorList>
    </citation>
    <scope>NUCLEOTIDE SEQUENCE</scope>
    <source>
        <strain evidence="1">PHS-Z3</strain>
    </source>
</reference>
<dbReference type="Proteomes" id="UP001057877">
    <property type="component" value="Chromosome"/>
</dbReference>